<dbReference type="OrthoDB" id="8968828at2"/>
<feature type="region of interest" description="Disordered" evidence="1">
    <location>
        <begin position="26"/>
        <end position="46"/>
    </location>
</feature>
<sequence>MSTPTTFHQRSYMFLCVRGAIRDLQGRRRSKKHTGYTDDQGRPLNRDQAIDALMDELAKGHEVIPMHKGCGNPCRNSNACAGFDYKDGGCPGYPVDAAEASAL</sequence>
<name>A0A4U0Q3Q1_9NEIS</name>
<evidence type="ECO:0000313" key="3">
    <source>
        <dbReference type="Proteomes" id="UP000310016"/>
    </source>
</evidence>
<organism evidence="2 3">
    <name type="scientific">Chitiniphilus eburneus</name>
    <dbReference type="NCBI Taxonomy" id="2571148"/>
    <lineage>
        <taxon>Bacteria</taxon>
        <taxon>Pseudomonadati</taxon>
        <taxon>Pseudomonadota</taxon>
        <taxon>Betaproteobacteria</taxon>
        <taxon>Neisseriales</taxon>
        <taxon>Chitinibacteraceae</taxon>
        <taxon>Chitiniphilus</taxon>
    </lineage>
</organism>
<evidence type="ECO:0000256" key="1">
    <source>
        <dbReference type="SAM" id="MobiDB-lite"/>
    </source>
</evidence>
<feature type="compositionally biased region" description="Basic and acidic residues" evidence="1">
    <location>
        <begin position="35"/>
        <end position="46"/>
    </location>
</feature>
<accession>A0A4U0Q3Q1</accession>
<proteinExistence type="predicted"/>
<evidence type="ECO:0000313" key="2">
    <source>
        <dbReference type="EMBL" id="TJZ75615.1"/>
    </source>
</evidence>
<gene>
    <name evidence="2" type="ORF">FAZ21_06790</name>
</gene>
<protein>
    <submittedName>
        <fullName evidence="2">Uncharacterized protein</fullName>
    </submittedName>
</protein>
<comment type="caution">
    <text evidence="2">The sequence shown here is derived from an EMBL/GenBank/DDBJ whole genome shotgun (WGS) entry which is preliminary data.</text>
</comment>
<dbReference type="RefSeq" id="WP_136772528.1">
    <property type="nucleotide sequence ID" value="NZ_SUMF01000004.1"/>
</dbReference>
<dbReference type="EMBL" id="SUMF01000004">
    <property type="protein sequence ID" value="TJZ75615.1"/>
    <property type="molecule type" value="Genomic_DNA"/>
</dbReference>
<dbReference type="AlphaFoldDB" id="A0A4U0Q3Q1"/>
<reference evidence="2 3" key="1">
    <citation type="submission" date="2019-04" db="EMBL/GenBank/DDBJ databases">
        <title>Chitiniphilus eburnea sp. nov., a novel chitinolytic bacterium isolated from aquaculture sludge.</title>
        <authorList>
            <person name="Sheng M."/>
        </authorList>
    </citation>
    <scope>NUCLEOTIDE SEQUENCE [LARGE SCALE GENOMIC DNA]</scope>
    <source>
        <strain evidence="2 3">HX-2-15</strain>
    </source>
</reference>
<dbReference type="Proteomes" id="UP000310016">
    <property type="component" value="Unassembled WGS sequence"/>
</dbReference>
<keyword evidence="3" id="KW-1185">Reference proteome</keyword>